<protein>
    <submittedName>
        <fullName evidence="2">Uncharacterized protein</fullName>
    </submittedName>
</protein>
<dbReference type="Gene3D" id="3.30.70.1230">
    <property type="entry name" value="Nucleotide cyclase"/>
    <property type="match status" value="1"/>
</dbReference>
<dbReference type="RefSeq" id="WP_378268555.1">
    <property type="nucleotide sequence ID" value="NZ_JBHUKR010000019.1"/>
</dbReference>
<keyword evidence="1" id="KW-1133">Transmembrane helix</keyword>
<dbReference type="EMBL" id="JBHUKR010000019">
    <property type="protein sequence ID" value="MFD2420479.1"/>
    <property type="molecule type" value="Genomic_DNA"/>
</dbReference>
<gene>
    <name evidence="2" type="ORF">ACFSXZ_29545</name>
</gene>
<dbReference type="InterPro" id="IPR029787">
    <property type="entry name" value="Nucleotide_cyclase"/>
</dbReference>
<feature type="transmembrane region" description="Helical" evidence="1">
    <location>
        <begin position="216"/>
        <end position="238"/>
    </location>
</feature>
<proteinExistence type="predicted"/>
<sequence length="515" mass="55741">MPETERRPKLTELSWQHRALLAVDIESSSDPRRHDVDRVEMKKALSACLESAFLASGIDWSSCAKQDTGDGMAVITPPFCPKRSLLNPLLATLARELRAHNDSTDEGARFRLRVAIHAGDVPVDGDEVLTSLPFTVLKRLLDAKSLRKALAESPRDITVAALISDDVYQAVRTQGPFAVEGDRLSRVAVREKETRTRAWVYVPGHVRPWLTRRRTAWIAVAAAVVSVAVCATVALWPADPVSVIGDPREADPCALTDAPSLTRFGEAERDAAYGGFGRCDVIVRSGSDSKVDLKVELANPVPREVPLPETVGAVGIQREPLDGGECVRTLTLADGYRVRLTAHQTDNGQADLCAIADTATKSAVDRLSGGQKIPRRPAPDPSSLIHSDACALLDTNALARYPGVDAVHPDAGFGRWSCRWHSTTTPGSLLVRFDRNQPLNADNGTPVRIAGRQAFVDAAADQDTCEVDVVYRQYSDTGSPIVELLVVAFDAPWRSDQRCDLATSTAEAAAANLPR</sequence>
<accession>A0ABW5G257</accession>
<evidence type="ECO:0000256" key="1">
    <source>
        <dbReference type="SAM" id="Phobius"/>
    </source>
</evidence>
<evidence type="ECO:0000313" key="3">
    <source>
        <dbReference type="Proteomes" id="UP001597417"/>
    </source>
</evidence>
<keyword evidence="3" id="KW-1185">Reference proteome</keyword>
<dbReference type="Proteomes" id="UP001597417">
    <property type="component" value="Unassembled WGS sequence"/>
</dbReference>
<reference evidence="3" key="1">
    <citation type="journal article" date="2019" name="Int. J. Syst. Evol. Microbiol.">
        <title>The Global Catalogue of Microorganisms (GCM) 10K type strain sequencing project: providing services to taxonomists for standard genome sequencing and annotation.</title>
        <authorList>
            <consortium name="The Broad Institute Genomics Platform"/>
            <consortium name="The Broad Institute Genome Sequencing Center for Infectious Disease"/>
            <person name="Wu L."/>
            <person name="Ma J."/>
        </authorList>
    </citation>
    <scope>NUCLEOTIDE SEQUENCE [LARGE SCALE GENOMIC DNA]</scope>
    <source>
        <strain evidence="3">CGMCC 4.7645</strain>
    </source>
</reference>
<comment type="caution">
    <text evidence="2">The sequence shown here is derived from an EMBL/GenBank/DDBJ whole genome shotgun (WGS) entry which is preliminary data.</text>
</comment>
<organism evidence="2 3">
    <name type="scientific">Amycolatopsis pigmentata</name>
    <dbReference type="NCBI Taxonomy" id="450801"/>
    <lineage>
        <taxon>Bacteria</taxon>
        <taxon>Bacillati</taxon>
        <taxon>Actinomycetota</taxon>
        <taxon>Actinomycetes</taxon>
        <taxon>Pseudonocardiales</taxon>
        <taxon>Pseudonocardiaceae</taxon>
        <taxon>Amycolatopsis</taxon>
    </lineage>
</organism>
<evidence type="ECO:0000313" key="2">
    <source>
        <dbReference type="EMBL" id="MFD2420479.1"/>
    </source>
</evidence>
<keyword evidence="1" id="KW-0472">Membrane</keyword>
<name>A0ABW5G257_9PSEU</name>
<keyword evidence="1" id="KW-0812">Transmembrane</keyword>